<gene>
    <name evidence="2" type="ORF">NKR23_g7303</name>
</gene>
<comment type="caution">
    <text evidence="2">The sequence shown here is derived from an EMBL/GenBank/DDBJ whole genome shotgun (WGS) entry which is preliminary data.</text>
</comment>
<reference evidence="2" key="1">
    <citation type="submission" date="2022-07" db="EMBL/GenBank/DDBJ databases">
        <title>Fungi with potential for degradation of polypropylene.</title>
        <authorList>
            <person name="Gostincar C."/>
        </authorList>
    </citation>
    <scope>NUCLEOTIDE SEQUENCE</scope>
    <source>
        <strain evidence="2">EXF-13308</strain>
    </source>
</reference>
<keyword evidence="1" id="KW-0560">Oxidoreductase</keyword>
<dbReference type="AlphaFoldDB" id="A0AA38R8Y4"/>
<dbReference type="InterPro" id="IPR025337">
    <property type="entry name" value="Questin_oxidase-like"/>
</dbReference>
<dbReference type="Proteomes" id="UP001174694">
    <property type="component" value="Unassembled WGS sequence"/>
</dbReference>
<proteinExistence type="predicted"/>
<name>A0AA38R8Y4_9PEZI</name>
<evidence type="ECO:0000256" key="1">
    <source>
        <dbReference type="ARBA" id="ARBA00023002"/>
    </source>
</evidence>
<organism evidence="2 3">
    <name type="scientific">Pleurostoma richardsiae</name>
    <dbReference type="NCBI Taxonomy" id="41990"/>
    <lineage>
        <taxon>Eukaryota</taxon>
        <taxon>Fungi</taxon>
        <taxon>Dikarya</taxon>
        <taxon>Ascomycota</taxon>
        <taxon>Pezizomycotina</taxon>
        <taxon>Sordariomycetes</taxon>
        <taxon>Sordariomycetidae</taxon>
        <taxon>Calosphaeriales</taxon>
        <taxon>Pleurostomataceae</taxon>
        <taxon>Pleurostoma</taxon>
    </lineage>
</organism>
<sequence length="448" mass="50890">MTASTIRLPSEPYGIFKTTDIVTDSIEKCNTLLDVNHEKYHTFFRDPAFHNHMAHSLLTNLALGATPEEIVDRFNDLVPIMRQIPDVDQALLEKLDDPEVFYDAIGQIHQYHTFLDFFTCQIDAKGWKAVVQEYVFARTKLANRMLAQVFEGAYHPLIHLGFGIEFDQPAIVAEGLSQAASHASMNIEKLFFDSEALAAELPQPSAKPKPLLELVHEVRASEAIRNGPRWSDLADKMKNGTIGRSGGELTKIAAQFIVRGAGDDVEELERRTAEMISVCAYLTGSVLRADKKRKIEFFIMHAVTSSIFLTVLTRQDWIAPRDKARLVEWKGRLDLAWYATEGVPPLDETAISGYRGSEELGWPEIFIAARRESDDGHVSKFIRALKNGEIVAKKYEEGEWADYFPMKQDMWIKLARICLDTTTKLPWDIKWVWFAGFNEAWQRPDLAI</sequence>
<evidence type="ECO:0000313" key="3">
    <source>
        <dbReference type="Proteomes" id="UP001174694"/>
    </source>
</evidence>
<keyword evidence="3" id="KW-1185">Reference proteome</keyword>
<dbReference type="GO" id="GO:0016491">
    <property type="term" value="F:oxidoreductase activity"/>
    <property type="evidence" value="ECO:0007669"/>
    <property type="project" value="UniProtKB-KW"/>
</dbReference>
<dbReference type="PANTHER" id="PTHR35870:SF7">
    <property type="entry name" value="BAEYER-VILLIGER OXIDASE MDPL"/>
    <property type="match status" value="1"/>
</dbReference>
<dbReference type="PANTHER" id="PTHR35870">
    <property type="entry name" value="PROTEIN, PUTATIVE (AFU_ORTHOLOGUE AFUA_5G03330)-RELATED"/>
    <property type="match status" value="1"/>
</dbReference>
<protein>
    <submittedName>
        <fullName evidence="2">Hypa-like protein</fullName>
    </submittedName>
</protein>
<evidence type="ECO:0000313" key="2">
    <source>
        <dbReference type="EMBL" id="KAJ9142492.1"/>
    </source>
</evidence>
<dbReference type="Pfam" id="PF14027">
    <property type="entry name" value="Questin_oxidase"/>
    <property type="match status" value="1"/>
</dbReference>
<accession>A0AA38R8Y4</accession>
<dbReference type="EMBL" id="JANBVO010000022">
    <property type="protein sequence ID" value="KAJ9142492.1"/>
    <property type="molecule type" value="Genomic_DNA"/>
</dbReference>